<evidence type="ECO:0000313" key="2">
    <source>
        <dbReference type="Proteomes" id="UP000717328"/>
    </source>
</evidence>
<keyword evidence="2" id="KW-1185">Reference proteome</keyword>
<dbReference type="Proteomes" id="UP000717328">
    <property type="component" value="Unassembled WGS sequence"/>
</dbReference>
<accession>A0A9P7K3P7</accession>
<evidence type="ECO:0000313" key="1">
    <source>
        <dbReference type="EMBL" id="KAG5635369.1"/>
    </source>
</evidence>
<name>A0A9P7K3P7_9AGAR</name>
<gene>
    <name evidence="1" type="ORF">H0H81_011516</name>
</gene>
<protein>
    <submittedName>
        <fullName evidence="1">Uncharacterized protein</fullName>
    </submittedName>
</protein>
<reference evidence="1" key="2">
    <citation type="submission" date="2021-10" db="EMBL/GenBank/DDBJ databases">
        <title>Phylogenomics reveals ancestral predisposition of the termite-cultivated fungus Termitomyces towards a domesticated lifestyle.</title>
        <authorList>
            <person name="Auxier B."/>
            <person name="Grum-Grzhimaylo A."/>
            <person name="Cardenas M.E."/>
            <person name="Lodge J.D."/>
            <person name="Laessoe T."/>
            <person name="Pedersen O."/>
            <person name="Smith M.E."/>
            <person name="Kuyper T.W."/>
            <person name="Franco-Molano E.A."/>
            <person name="Baroni T.J."/>
            <person name="Aanen D.K."/>
        </authorList>
    </citation>
    <scope>NUCLEOTIDE SEQUENCE</scope>
    <source>
        <strain evidence="1">D49</strain>
    </source>
</reference>
<dbReference type="AlphaFoldDB" id="A0A9P7K3P7"/>
<comment type="caution">
    <text evidence="1">The sequence shown here is derived from an EMBL/GenBank/DDBJ whole genome shotgun (WGS) entry which is preliminary data.</text>
</comment>
<sequence length="238" mass="26150">MKRESAFQNLFRPSSSLLRFASPAFRHFAVPEHLPATLDPAKHWPSLVVQRAADLTVTAGRYGERTNLACYYLVSPAIPQIPDMKIQAVRFTLESCDQGWCGDPGSEERAPGTYNACNSWFEAGIIRDADADAEAHISGKNADPRGRDAAVFDDDAFTRAPAREVRNPFEAGSRRWHLQYNVHACSTRQTHAVLWTKEDVLDDVQARARGAGTGRGFVGMLAPGDRVAIVVRAQASLA</sequence>
<reference evidence="1" key="1">
    <citation type="submission" date="2021-02" db="EMBL/GenBank/DDBJ databases">
        <authorList>
            <person name="Nieuwenhuis M."/>
            <person name="Van De Peppel L.J.J."/>
        </authorList>
    </citation>
    <scope>NUCLEOTIDE SEQUENCE</scope>
    <source>
        <strain evidence="1">D49</strain>
    </source>
</reference>
<organism evidence="1 2">
    <name type="scientific">Sphagnurus paluster</name>
    <dbReference type="NCBI Taxonomy" id="117069"/>
    <lineage>
        <taxon>Eukaryota</taxon>
        <taxon>Fungi</taxon>
        <taxon>Dikarya</taxon>
        <taxon>Basidiomycota</taxon>
        <taxon>Agaricomycotina</taxon>
        <taxon>Agaricomycetes</taxon>
        <taxon>Agaricomycetidae</taxon>
        <taxon>Agaricales</taxon>
        <taxon>Tricholomatineae</taxon>
        <taxon>Lyophyllaceae</taxon>
        <taxon>Sphagnurus</taxon>
    </lineage>
</organism>
<proteinExistence type="predicted"/>
<dbReference type="EMBL" id="JABCKI010006109">
    <property type="protein sequence ID" value="KAG5635369.1"/>
    <property type="molecule type" value="Genomic_DNA"/>
</dbReference>
<dbReference type="OrthoDB" id="66095at2759"/>